<keyword evidence="2" id="KW-0539">Nucleus</keyword>
<dbReference type="Proteomes" id="UP001147747">
    <property type="component" value="Unassembled WGS sequence"/>
</dbReference>
<reference evidence="3" key="1">
    <citation type="submission" date="2022-12" db="EMBL/GenBank/DDBJ databases">
        <authorList>
            <person name="Petersen C."/>
        </authorList>
    </citation>
    <scope>NUCLEOTIDE SEQUENCE</scope>
    <source>
        <strain evidence="3">IBT 29677</strain>
    </source>
</reference>
<dbReference type="GO" id="GO:0045944">
    <property type="term" value="P:positive regulation of transcription by RNA polymerase II"/>
    <property type="evidence" value="ECO:0007669"/>
    <property type="project" value="TreeGrafter"/>
</dbReference>
<evidence type="ECO:0000256" key="1">
    <source>
        <dbReference type="ARBA" id="ARBA00004123"/>
    </source>
</evidence>
<evidence type="ECO:0000313" key="3">
    <source>
        <dbReference type="EMBL" id="KAJ5388715.1"/>
    </source>
</evidence>
<organism evidence="3 4">
    <name type="scientific">Penicillium cosmopolitanum</name>
    <dbReference type="NCBI Taxonomy" id="1131564"/>
    <lineage>
        <taxon>Eukaryota</taxon>
        <taxon>Fungi</taxon>
        <taxon>Dikarya</taxon>
        <taxon>Ascomycota</taxon>
        <taxon>Pezizomycotina</taxon>
        <taxon>Eurotiomycetes</taxon>
        <taxon>Eurotiomycetidae</taxon>
        <taxon>Eurotiales</taxon>
        <taxon>Aspergillaceae</taxon>
        <taxon>Penicillium</taxon>
    </lineage>
</organism>
<dbReference type="InterPro" id="IPR021858">
    <property type="entry name" value="Fun_TF"/>
</dbReference>
<gene>
    <name evidence="3" type="ORF">N7509_011256</name>
</gene>
<dbReference type="AlphaFoldDB" id="A0A9X0B5D0"/>
<proteinExistence type="predicted"/>
<evidence type="ECO:0000256" key="2">
    <source>
        <dbReference type="ARBA" id="ARBA00023242"/>
    </source>
</evidence>
<dbReference type="GO" id="GO:0005634">
    <property type="term" value="C:nucleus"/>
    <property type="evidence" value="ECO:0007669"/>
    <property type="project" value="UniProtKB-SubCell"/>
</dbReference>
<dbReference type="PANTHER" id="PTHR37534">
    <property type="entry name" value="TRANSCRIPTIONAL ACTIVATOR PROTEIN UGA3"/>
    <property type="match status" value="1"/>
</dbReference>
<dbReference type="OrthoDB" id="39175at2759"/>
<dbReference type="GeneID" id="81374873"/>
<reference evidence="3" key="2">
    <citation type="journal article" date="2023" name="IMA Fungus">
        <title>Comparative genomic study of the Penicillium genus elucidates a diverse pangenome and 15 lateral gene transfer events.</title>
        <authorList>
            <person name="Petersen C."/>
            <person name="Sorensen T."/>
            <person name="Nielsen M.R."/>
            <person name="Sondergaard T.E."/>
            <person name="Sorensen J.L."/>
            <person name="Fitzpatrick D.A."/>
            <person name="Frisvad J.C."/>
            <person name="Nielsen K.L."/>
        </authorList>
    </citation>
    <scope>NUCLEOTIDE SEQUENCE</scope>
    <source>
        <strain evidence="3">IBT 29677</strain>
    </source>
</reference>
<keyword evidence="4" id="KW-1185">Reference proteome</keyword>
<dbReference type="PANTHER" id="PTHR37534:SF44">
    <property type="entry name" value="ZN(II)2CYS6 TRANSCRIPTION FACTOR (EUROFUNG)"/>
    <property type="match status" value="1"/>
</dbReference>
<dbReference type="GO" id="GO:0003700">
    <property type="term" value="F:DNA-binding transcription factor activity"/>
    <property type="evidence" value="ECO:0007669"/>
    <property type="project" value="TreeGrafter"/>
</dbReference>
<evidence type="ECO:0000313" key="4">
    <source>
        <dbReference type="Proteomes" id="UP001147747"/>
    </source>
</evidence>
<dbReference type="EMBL" id="JAPZBU010000009">
    <property type="protein sequence ID" value="KAJ5388715.1"/>
    <property type="molecule type" value="Genomic_DNA"/>
</dbReference>
<comment type="caution">
    <text evidence="3">The sequence shown here is derived from an EMBL/GenBank/DDBJ whole genome shotgun (WGS) entry which is preliminary data.</text>
</comment>
<evidence type="ECO:0008006" key="5">
    <source>
        <dbReference type="Google" id="ProtNLM"/>
    </source>
</evidence>
<sequence length="319" mass="35796">MAIESVQSTKERNSIRFIAGIMAYWEALVSFLKDQPLDATSYLSSFVDESYDIIQSNPWTGVSTPLFIYLARVGALGRQRETIQKLNLSSLALDAEEQIQANLIKKAREIETVLLGYRIPPLEKIEQTHDIQTPVIHLQKTAQIFRLTALLELYLSFPELFTPCARESSRSECDSSYRLEISRPLKMLSLATGILTIISTLPLDSGANVILCLPLIVAGSALQSSSPASASQKVGLFDELANIHNEQGIHEHWRSFVRERLKNIHRLVGLASVLRALEVVERTWFRADVQRIAGQQGMSGSFVHWTNVMVDERLETIFG</sequence>
<dbReference type="Pfam" id="PF11951">
    <property type="entry name" value="Fungal_trans_2"/>
    <property type="match status" value="1"/>
</dbReference>
<comment type="subcellular location">
    <subcellularLocation>
        <location evidence="1">Nucleus</location>
    </subcellularLocation>
</comment>
<dbReference type="GO" id="GO:0000976">
    <property type="term" value="F:transcription cis-regulatory region binding"/>
    <property type="evidence" value="ECO:0007669"/>
    <property type="project" value="TreeGrafter"/>
</dbReference>
<dbReference type="RefSeq" id="XP_056486513.1">
    <property type="nucleotide sequence ID" value="XM_056635893.1"/>
</dbReference>
<accession>A0A9X0B5D0</accession>
<name>A0A9X0B5D0_9EURO</name>
<protein>
    <recommendedName>
        <fullName evidence="5">Transcription factor domain-containing protein</fullName>
    </recommendedName>
</protein>